<comment type="caution">
    <text evidence="2">The sequence shown here is derived from an EMBL/GenBank/DDBJ whole genome shotgun (WGS) entry which is preliminary data.</text>
</comment>
<dbReference type="EMBL" id="JACHJP010000005">
    <property type="protein sequence ID" value="MBB4917650.1"/>
    <property type="molecule type" value="Genomic_DNA"/>
</dbReference>
<evidence type="ECO:0000313" key="2">
    <source>
        <dbReference type="EMBL" id="MBB4917650.1"/>
    </source>
</evidence>
<evidence type="ECO:0000256" key="1">
    <source>
        <dbReference type="SAM" id="SignalP"/>
    </source>
</evidence>
<reference evidence="2 3" key="1">
    <citation type="submission" date="2020-08" db="EMBL/GenBank/DDBJ databases">
        <title>Genomic Encyclopedia of Type Strains, Phase III (KMG-III): the genomes of soil and plant-associated and newly described type strains.</title>
        <authorList>
            <person name="Whitman W."/>
        </authorList>
    </citation>
    <scope>NUCLEOTIDE SEQUENCE [LARGE SCALE GENOMIC DNA]</scope>
    <source>
        <strain evidence="2 3">CECT 8840</strain>
    </source>
</reference>
<keyword evidence="1" id="KW-0732">Signal</keyword>
<dbReference type="Proteomes" id="UP000552644">
    <property type="component" value="Unassembled WGS sequence"/>
</dbReference>
<evidence type="ECO:0000313" key="3">
    <source>
        <dbReference type="Proteomes" id="UP000552644"/>
    </source>
</evidence>
<protein>
    <submittedName>
        <fullName evidence="2">Uncharacterized protein</fullName>
    </submittedName>
</protein>
<dbReference type="AlphaFoldDB" id="A0A7W7QPZ9"/>
<gene>
    <name evidence="2" type="ORF">FHS44_004770</name>
</gene>
<keyword evidence="3" id="KW-1185">Reference proteome</keyword>
<name>A0A7W7QPZ9_9ACTN</name>
<proteinExistence type="predicted"/>
<feature type="chain" id="PRO_5030580018" evidence="1">
    <location>
        <begin position="31"/>
        <end position="88"/>
    </location>
</feature>
<dbReference type="RefSeq" id="WP_184718123.1">
    <property type="nucleotide sequence ID" value="NZ_JACHJP010000005.1"/>
</dbReference>
<sequence>MDRRHRPSPALLAALALAGVAFLPATTASARVTAPDDKPPAYQQAYEKGYADAANMCEKAASFSYDESDSWDRKGWVDGYNAGHAAQC</sequence>
<feature type="signal peptide" evidence="1">
    <location>
        <begin position="1"/>
        <end position="30"/>
    </location>
</feature>
<accession>A0A7W7QPZ9</accession>
<organism evidence="2 3">
    <name type="scientific">Streptosporangium saharense</name>
    <dbReference type="NCBI Taxonomy" id="1706840"/>
    <lineage>
        <taxon>Bacteria</taxon>
        <taxon>Bacillati</taxon>
        <taxon>Actinomycetota</taxon>
        <taxon>Actinomycetes</taxon>
        <taxon>Streptosporangiales</taxon>
        <taxon>Streptosporangiaceae</taxon>
        <taxon>Streptosporangium</taxon>
    </lineage>
</organism>